<evidence type="ECO:0000313" key="5">
    <source>
        <dbReference type="Proteomes" id="UP000306630"/>
    </source>
</evidence>
<dbReference type="Pfam" id="PF15562">
    <property type="entry name" value="Imm17"/>
    <property type="match status" value="1"/>
</dbReference>
<evidence type="ECO:0000256" key="1">
    <source>
        <dbReference type="SAM" id="Phobius"/>
    </source>
</evidence>
<evidence type="ECO:0008006" key="6">
    <source>
        <dbReference type="Google" id="ProtNLM"/>
    </source>
</evidence>
<dbReference type="GeneID" id="65537108"/>
<evidence type="ECO:0000313" key="3">
    <source>
        <dbReference type="EMBL" id="TGY74029.1"/>
    </source>
</evidence>
<reference evidence="3 5" key="3">
    <citation type="submission" date="2019-04" db="EMBL/GenBank/DDBJ databases">
        <title>Microbes associate with the intestines of laboratory mice.</title>
        <authorList>
            <person name="Navarre W."/>
            <person name="Wong E."/>
            <person name="Huang K."/>
            <person name="Tropini C."/>
            <person name="Ng K."/>
            <person name="Yu B."/>
        </authorList>
    </citation>
    <scope>NUCLEOTIDE SEQUENCE [LARGE SCALE GENOMIC DNA]</scope>
    <source>
        <strain evidence="3 5">NM06_A21</strain>
    </source>
</reference>
<feature type="transmembrane region" description="Helical" evidence="1">
    <location>
        <begin position="52"/>
        <end position="70"/>
    </location>
</feature>
<feature type="transmembrane region" description="Helical" evidence="1">
    <location>
        <begin position="6"/>
        <end position="32"/>
    </location>
</feature>
<reference evidence="4" key="1">
    <citation type="submission" date="2016-04" db="EMBL/GenBank/DDBJ databases">
        <title>Complete Genome Sequences of Twelve Strains of a Stable Defined Moderately Diverse Mouse Microbiota 2 (sDMDMm2).</title>
        <authorList>
            <person name="Uchimura Y."/>
            <person name="Wyss M."/>
            <person name="Brugiroux S."/>
            <person name="Limenitakis J.P."/>
            <person name="Stecher B."/>
            <person name="McCoy K.D."/>
            <person name="Macpherson A.J."/>
        </authorList>
    </citation>
    <scope>NUCLEOTIDE SEQUENCE [LARGE SCALE GENOMIC DNA]</scope>
    <source>
        <strain evidence="4">YL27</strain>
    </source>
</reference>
<dbReference type="OrthoDB" id="1100394at2"/>
<evidence type="ECO:0000313" key="4">
    <source>
        <dbReference type="Proteomes" id="UP000186351"/>
    </source>
</evidence>
<gene>
    <name evidence="2" type="ORF">A4V02_09530</name>
    <name evidence="3" type="ORF">E5333_07655</name>
</gene>
<dbReference type="KEGG" id="pary:A4V02_09530"/>
<keyword evidence="1" id="KW-0472">Membrane</keyword>
<reference evidence="2" key="2">
    <citation type="submission" date="2017-04" db="EMBL/GenBank/DDBJ databases">
        <title>Complete Genome Sequences of Twelve Strains of a Stable Defined Moderately Diverse Mouse Microbiota 2 (sDMDMm2).</title>
        <authorList>
            <person name="Uchimura Y."/>
            <person name="Wyss M."/>
            <person name="Brugiroux S."/>
            <person name="Limenitakis J.P."/>
            <person name="Stecher B."/>
            <person name="McCoy K.D."/>
            <person name="Macpherson A.J."/>
        </authorList>
    </citation>
    <scope>NUCLEOTIDE SEQUENCE</scope>
    <source>
        <strain evidence="2">YL27</strain>
    </source>
</reference>
<name>A0A1B1SAW8_9BACT</name>
<dbReference type="EMBL" id="CP015402">
    <property type="protein sequence ID" value="ANU63940.1"/>
    <property type="molecule type" value="Genomic_DNA"/>
</dbReference>
<keyword evidence="1" id="KW-1133">Transmembrane helix</keyword>
<dbReference type="RefSeq" id="WP_068961237.1">
    <property type="nucleotide sequence ID" value="NZ_CAJTAP010000003.1"/>
</dbReference>
<dbReference type="Proteomes" id="UP000186351">
    <property type="component" value="Chromosome"/>
</dbReference>
<evidence type="ECO:0000313" key="2">
    <source>
        <dbReference type="EMBL" id="ANU63940.1"/>
    </source>
</evidence>
<dbReference type="InterPro" id="IPR029087">
    <property type="entry name" value="Imm17"/>
</dbReference>
<accession>A0A1Z2XHQ3</accession>
<dbReference type="Proteomes" id="UP000306630">
    <property type="component" value="Unassembled WGS sequence"/>
</dbReference>
<dbReference type="EMBL" id="SRYD01000026">
    <property type="protein sequence ID" value="TGY74029.1"/>
    <property type="molecule type" value="Genomic_DNA"/>
</dbReference>
<keyword evidence="4" id="KW-1185">Reference proteome</keyword>
<sequence length="75" mass="8338">MTIEVAKAMLVCIFAAMGVFSIAAGVSGWPWFYNSINARVLTGRMRRIHARIFYIIVGLVIIAMAAYLFLQPIDS</sequence>
<dbReference type="STRING" id="1796646.A4V02_09530"/>
<keyword evidence="1" id="KW-0812">Transmembrane</keyword>
<organism evidence="2 4">
    <name type="scientific">Muribaculum intestinale</name>
    <dbReference type="NCBI Taxonomy" id="1796646"/>
    <lineage>
        <taxon>Bacteria</taxon>
        <taxon>Pseudomonadati</taxon>
        <taxon>Bacteroidota</taxon>
        <taxon>Bacteroidia</taxon>
        <taxon>Bacteroidales</taxon>
        <taxon>Muribaculaceae</taxon>
        <taxon>Muribaculum</taxon>
    </lineage>
</organism>
<dbReference type="AlphaFoldDB" id="A0A1B1SAW8"/>
<proteinExistence type="predicted"/>
<protein>
    <recommendedName>
        <fullName evidence="6">Immunity protein 17</fullName>
    </recommendedName>
</protein>
<accession>A0A1B1SAW8</accession>